<organism evidence="1 2">
    <name type="scientific">Rhizoctonia solani</name>
    <dbReference type="NCBI Taxonomy" id="456999"/>
    <lineage>
        <taxon>Eukaryota</taxon>
        <taxon>Fungi</taxon>
        <taxon>Dikarya</taxon>
        <taxon>Basidiomycota</taxon>
        <taxon>Agaricomycotina</taxon>
        <taxon>Agaricomycetes</taxon>
        <taxon>Cantharellales</taxon>
        <taxon>Ceratobasidiaceae</taxon>
        <taxon>Rhizoctonia</taxon>
    </lineage>
</organism>
<name>A0A8H3E4E4_9AGAM</name>
<dbReference type="EMBL" id="CAJNJQ010002270">
    <property type="protein sequence ID" value="CAE7170960.1"/>
    <property type="molecule type" value="Genomic_DNA"/>
</dbReference>
<comment type="caution">
    <text evidence="1">The sequence shown here is derived from an EMBL/GenBank/DDBJ whole genome shotgun (WGS) entry which is preliminary data.</text>
</comment>
<sequence length="538" mass="61451">MAKVFEIPELLSLICKQAWRSDLARLLTTSRLFFECALPVIWESPPESAPIILMRLLPDADLYLENPLDTTFAAGLQPLDAQSLARFNFYAPYIKQVARHQRNRQADVVWDRLLRLVDTRPILPQLEVLKFSLSMTKFSLQDPVQFVSVYLCPTLVEIDLTRKPDSIIEPQDLSDLVSSIALHCPHIRSLKLNNITTFLRSFNTSELATSLAQLHDLRVLGLGPIALVPRMTTALSSLPHLESLILNETYHSPNSEDLLKPLDCILPSGFPALQHFGIKPSFDFERAARVWNLSALAQNLTSVSVRIDVEITRIDFRSFVRAICQRSPLITALALDFSDSPNYLGFLVADIIDDLALLPLQYLWLCGRDRGITHWDSEKFALAFPKMERLRIRGYYLTFKDLKFIAMHMPRLRQLSVRVRLNTEWPSKDELSSFALTPSQSRLYFHLQLDKLHPIRGPRMVMEALPNEEVEMLALGLHILWPKGVICEPQQRSDKGGKPSYTDQINTALRGLGKFSEHDAMEVDSHPRKRLPEWFGRL</sequence>
<gene>
    <name evidence="1" type="ORF">RDB_LOCUS106125</name>
</gene>
<accession>A0A8H3E4E4</accession>
<dbReference type="SUPFAM" id="SSF52047">
    <property type="entry name" value="RNI-like"/>
    <property type="match status" value="1"/>
</dbReference>
<reference evidence="1" key="1">
    <citation type="submission" date="2021-01" db="EMBL/GenBank/DDBJ databases">
        <authorList>
            <person name="Kaushik A."/>
        </authorList>
    </citation>
    <scope>NUCLEOTIDE SEQUENCE</scope>
    <source>
        <strain evidence="1">AG5</strain>
    </source>
</reference>
<proteinExistence type="predicted"/>
<dbReference type="InterPro" id="IPR032675">
    <property type="entry name" value="LRR_dom_sf"/>
</dbReference>
<evidence type="ECO:0000313" key="1">
    <source>
        <dbReference type="EMBL" id="CAE7170960.1"/>
    </source>
</evidence>
<protein>
    <recommendedName>
        <fullName evidence="3">F-box domain-containing protein</fullName>
    </recommendedName>
</protein>
<dbReference type="Gene3D" id="3.80.10.10">
    <property type="entry name" value="Ribonuclease Inhibitor"/>
    <property type="match status" value="1"/>
</dbReference>
<dbReference type="AlphaFoldDB" id="A0A8H3E4E4"/>
<evidence type="ECO:0008006" key="3">
    <source>
        <dbReference type="Google" id="ProtNLM"/>
    </source>
</evidence>
<dbReference type="Proteomes" id="UP000663827">
    <property type="component" value="Unassembled WGS sequence"/>
</dbReference>
<evidence type="ECO:0000313" key="2">
    <source>
        <dbReference type="Proteomes" id="UP000663827"/>
    </source>
</evidence>